<accession>A0A5N5WW70</accession>
<name>A0A5N5WW70_9EURO</name>
<evidence type="ECO:0000256" key="6">
    <source>
        <dbReference type="SAM" id="Phobius"/>
    </source>
</evidence>
<evidence type="ECO:0000313" key="8">
    <source>
        <dbReference type="EMBL" id="KAB8071370.1"/>
    </source>
</evidence>
<evidence type="ECO:0000256" key="3">
    <source>
        <dbReference type="ARBA" id="ARBA00022989"/>
    </source>
</evidence>
<feature type="transmembrane region" description="Helical" evidence="6">
    <location>
        <begin position="347"/>
        <end position="372"/>
    </location>
</feature>
<keyword evidence="2 6" id="KW-0812">Transmembrane</keyword>
<evidence type="ECO:0000313" key="9">
    <source>
        <dbReference type="Proteomes" id="UP000326565"/>
    </source>
</evidence>
<feature type="transmembrane region" description="Helical" evidence="6">
    <location>
        <begin position="518"/>
        <end position="537"/>
    </location>
</feature>
<dbReference type="Gene3D" id="1.20.1720.10">
    <property type="entry name" value="Multidrug resistance protein D"/>
    <property type="match status" value="1"/>
</dbReference>
<dbReference type="Gene3D" id="1.20.1250.20">
    <property type="entry name" value="MFS general substrate transporter like domains"/>
    <property type="match status" value="1"/>
</dbReference>
<dbReference type="FunFam" id="1.20.1720.10:FF:000018">
    <property type="entry name" value="Putative MFS multidrug transporter"/>
    <property type="match status" value="1"/>
</dbReference>
<evidence type="ECO:0000256" key="5">
    <source>
        <dbReference type="SAM" id="MobiDB-lite"/>
    </source>
</evidence>
<dbReference type="OrthoDB" id="2351791at2759"/>
<proteinExistence type="predicted"/>
<evidence type="ECO:0000256" key="2">
    <source>
        <dbReference type="ARBA" id="ARBA00022692"/>
    </source>
</evidence>
<dbReference type="InterPro" id="IPR020846">
    <property type="entry name" value="MFS_dom"/>
</dbReference>
<evidence type="ECO:0000256" key="1">
    <source>
        <dbReference type="ARBA" id="ARBA00004141"/>
    </source>
</evidence>
<feature type="transmembrane region" description="Helical" evidence="6">
    <location>
        <begin position="438"/>
        <end position="464"/>
    </location>
</feature>
<dbReference type="PRINTS" id="PR01036">
    <property type="entry name" value="TCRTETB"/>
</dbReference>
<dbReference type="PANTHER" id="PTHR23501">
    <property type="entry name" value="MAJOR FACILITATOR SUPERFAMILY"/>
    <property type="match status" value="1"/>
</dbReference>
<feature type="region of interest" description="Disordered" evidence="5">
    <location>
        <begin position="1"/>
        <end position="39"/>
    </location>
</feature>
<evidence type="ECO:0000259" key="7">
    <source>
        <dbReference type="PROSITE" id="PS50850"/>
    </source>
</evidence>
<organism evidence="8 9">
    <name type="scientific">Aspergillus leporis</name>
    <dbReference type="NCBI Taxonomy" id="41062"/>
    <lineage>
        <taxon>Eukaryota</taxon>
        <taxon>Fungi</taxon>
        <taxon>Dikarya</taxon>
        <taxon>Ascomycota</taxon>
        <taxon>Pezizomycotina</taxon>
        <taxon>Eurotiomycetes</taxon>
        <taxon>Eurotiomycetidae</taxon>
        <taxon>Eurotiales</taxon>
        <taxon>Aspergillaceae</taxon>
        <taxon>Aspergillus</taxon>
        <taxon>Aspergillus subgen. Circumdati</taxon>
    </lineage>
</organism>
<protein>
    <submittedName>
        <fullName evidence="8">Major facilitator superfamily domain-containing protein</fullName>
    </submittedName>
</protein>
<feature type="transmembrane region" description="Helical" evidence="6">
    <location>
        <begin position="406"/>
        <end position="426"/>
    </location>
</feature>
<comment type="subcellular location">
    <subcellularLocation>
        <location evidence="1">Membrane</location>
        <topology evidence="1">Multi-pass membrane protein</topology>
    </subcellularLocation>
</comment>
<dbReference type="AlphaFoldDB" id="A0A5N5WW70"/>
<feature type="transmembrane region" description="Helical" evidence="6">
    <location>
        <begin position="53"/>
        <end position="76"/>
    </location>
</feature>
<keyword evidence="4 6" id="KW-0472">Membrane</keyword>
<dbReference type="SUPFAM" id="SSF103473">
    <property type="entry name" value="MFS general substrate transporter"/>
    <property type="match status" value="1"/>
</dbReference>
<dbReference type="GO" id="GO:0022857">
    <property type="term" value="F:transmembrane transporter activity"/>
    <property type="evidence" value="ECO:0007669"/>
    <property type="project" value="InterPro"/>
</dbReference>
<dbReference type="PROSITE" id="PS50850">
    <property type="entry name" value="MFS"/>
    <property type="match status" value="1"/>
</dbReference>
<feature type="transmembrane region" description="Helical" evidence="6">
    <location>
        <begin position="145"/>
        <end position="166"/>
    </location>
</feature>
<feature type="transmembrane region" description="Helical" evidence="6">
    <location>
        <begin position="314"/>
        <end position="335"/>
    </location>
</feature>
<dbReference type="FunFam" id="1.20.1250.20:FF:000786">
    <property type="entry name" value="MFS multidrug transporter, putative"/>
    <property type="match status" value="1"/>
</dbReference>
<dbReference type="InterPro" id="IPR036259">
    <property type="entry name" value="MFS_trans_sf"/>
</dbReference>
<reference evidence="8 9" key="1">
    <citation type="submission" date="2019-04" db="EMBL/GenBank/DDBJ databases">
        <title>Friends and foes A comparative genomics study of 23 Aspergillus species from section Flavi.</title>
        <authorList>
            <consortium name="DOE Joint Genome Institute"/>
            <person name="Kjaerbolling I."/>
            <person name="Vesth T."/>
            <person name="Frisvad J.C."/>
            <person name="Nybo J.L."/>
            <person name="Theobald S."/>
            <person name="Kildgaard S."/>
            <person name="Isbrandt T."/>
            <person name="Kuo A."/>
            <person name="Sato A."/>
            <person name="Lyhne E.K."/>
            <person name="Kogle M.E."/>
            <person name="Wiebenga A."/>
            <person name="Kun R.S."/>
            <person name="Lubbers R.J."/>
            <person name="Makela M.R."/>
            <person name="Barry K."/>
            <person name="Chovatia M."/>
            <person name="Clum A."/>
            <person name="Daum C."/>
            <person name="Haridas S."/>
            <person name="He G."/>
            <person name="LaButti K."/>
            <person name="Lipzen A."/>
            <person name="Mondo S."/>
            <person name="Riley R."/>
            <person name="Salamov A."/>
            <person name="Simmons B.A."/>
            <person name="Magnuson J.K."/>
            <person name="Henrissat B."/>
            <person name="Mortensen U.H."/>
            <person name="Larsen T.O."/>
            <person name="Devries R.P."/>
            <person name="Grigoriev I.V."/>
            <person name="Machida M."/>
            <person name="Baker S.E."/>
            <person name="Andersen M.R."/>
        </authorList>
    </citation>
    <scope>NUCLEOTIDE SEQUENCE [LARGE SCALE GENOMIC DNA]</scope>
    <source>
        <strain evidence="8 9">CBS 151.66</strain>
    </source>
</reference>
<sequence>MASNEITAAAPVHQAEKKDPGLATAKIRSGDSPQKSEAVPSYDDFKLSVTGRLIFFTLAMLTLMVALDGTSISVALPKMAQELDGSAMEAFWSGTSFLLCSTVFQPSTATLSNIFGRRPLIIISIAFFFVGALVAGLAGNFTQILVGRCIQGVGGGGLAMLSEVIVTDLVPLRLRGNYYGVLSAMYSLGSVLGPIVGGGFSEKVTWRWIFYINFPFIGISAVFILFFFRLATPKQSLKQKLLCIDYIGTILFIASISSFLIPLSWGGVMYPWSSWHTLVPLLIGAVGLLIFSVYECHIPEPMIPHSIFQNRSAVVAFTASSLQGFILWGALYYLPLYYEAVREFSPITTGIALFPETFTVAPSAIVCGFIITITGRYRWGLWAGWSISTIGSGLLCLLKVHTSTVAWIFLNIPGGLGLGILTAAIVCTVQASATNKNLTVAVAMVVFFRAFGQAIGIAVGGVIFQNRMHQNLHRYPELAPRAAELSQDAAALVTVIKGLDDETMKEHLKEGYTDSLRIIWASMCVVSLIGLGMSTLVEKYDLNRTLVPDLGLVEERKEDEEERHAGEK</sequence>
<feature type="transmembrane region" description="Helical" evidence="6">
    <location>
        <begin position="178"/>
        <end position="196"/>
    </location>
</feature>
<feature type="transmembrane region" description="Helical" evidence="6">
    <location>
        <begin position="208"/>
        <end position="231"/>
    </location>
</feature>
<evidence type="ECO:0000256" key="4">
    <source>
        <dbReference type="ARBA" id="ARBA00023136"/>
    </source>
</evidence>
<dbReference type="Proteomes" id="UP000326565">
    <property type="component" value="Unassembled WGS sequence"/>
</dbReference>
<dbReference type="Pfam" id="PF07690">
    <property type="entry name" value="MFS_1"/>
    <property type="match status" value="1"/>
</dbReference>
<dbReference type="GO" id="GO:0005886">
    <property type="term" value="C:plasma membrane"/>
    <property type="evidence" value="ECO:0007669"/>
    <property type="project" value="TreeGrafter"/>
</dbReference>
<dbReference type="InterPro" id="IPR011701">
    <property type="entry name" value="MFS"/>
</dbReference>
<feature type="transmembrane region" description="Helical" evidence="6">
    <location>
        <begin position="120"/>
        <end position="139"/>
    </location>
</feature>
<dbReference type="EMBL" id="ML732274">
    <property type="protein sequence ID" value="KAB8071370.1"/>
    <property type="molecule type" value="Genomic_DNA"/>
</dbReference>
<feature type="transmembrane region" description="Helical" evidence="6">
    <location>
        <begin position="275"/>
        <end position="294"/>
    </location>
</feature>
<keyword evidence="9" id="KW-1185">Reference proteome</keyword>
<keyword evidence="3 6" id="KW-1133">Transmembrane helix</keyword>
<feature type="transmembrane region" description="Helical" evidence="6">
    <location>
        <begin position="379"/>
        <end position="400"/>
    </location>
</feature>
<gene>
    <name evidence="8" type="ORF">BDV29DRAFT_159532</name>
</gene>
<dbReference type="PANTHER" id="PTHR23501:SF59">
    <property type="entry name" value="MAJOR FACILITATOR SUPERFAMILY (MFS) PROFILE DOMAIN-CONTAINING PROTEIN-RELATED"/>
    <property type="match status" value="1"/>
</dbReference>
<feature type="transmembrane region" description="Helical" evidence="6">
    <location>
        <begin position="243"/>
        <end position="263"/>
    </location>
</feature>
<feature type="domain" description="Major facilitator superfamily (MFS) profile" evidence="7">
    <location>
        <begin position="54"/>
        <end position="539"/>
    </location>
</feature>